<dbReference type="SUPFAM" id="SSF50729">
    <property type="entry name" value="PH domain-like"/>
    <property type="match status" value="1"/>
</dbReference>
<dbReference type="EMBL" id="CAJNOG010000473">
    <property type="protein sequence ID" value="CAF1259768.1"/>
    <property type="molecule type" value="Genomic_DNA"/>
</dbReference>
<dbReference type="PROSITE" id="PS01179">
    <property type="entry name" value="PID"/>
    <property type="match status" value="1"/>
</dbReference>
<dbReference type="AlphaFoldDB" id="A0A815AM35"/>
<dbReference type="SMART" id="SM00462">
    <property type="entry name" value="PTB"/>
    <property type="match status" value="1"/>
</dbReference>
<dbReference type="Proteomes" id="UP000663845">
    <property type="component" value="Unassembled WGS sequence"/>
</dbReference>
<evidence type="ECO:0000313" key="5">
    <source>
        <dbReference type="Proteomes" id="UP000663845"/>
    </source>
</evidence>
<feature type="compositionally biased region" description="Polar residues" evidence="1">
    <location>
        <begin position="154"/>
        <end position="169"/>
    </location>
</feature>
<feature type="compositionally biased region" description="Pro residues" evidence="1">
    <location>
        <begin position="283"/>
        <end position="296"/>
    </location>
</feature>
<dbReference type="PANTHER" id="PTHR47695">
    <property type="entry name" value="PID DOMAIN-CONTAINING PROTEIN"/>
    <property type="match status" value="1"/>
</dbReference>
<feature type="region of interest" description="Disordered" evidence="1">
    <location>
        <begin position="275"/>
        <end position="307"/>
    </location>
</feature>
<dbReference type="EMBL" id="CAJOAZ010000372">
    <property type="protein sequence ID" value="CAF3630721.1"/>
    <property type="molecule type" value="Genomic_DNA"/>
</dbReference>
<gene>
    <name evidence="3" type="ORF">JYZ213_LOCUS30087</name>
    <name evidence="4" type="ORF">OXD698_LOCUS7928</name>
</gene>
<evidence type="ECO:0000256" key="1">
    <source>
        <dbReference type="SAM" id="MobiDB-lite"/>
    </source>
</evidence>
<sequence length="391" mass="42881">MSGVTTTITPTGTKQNKFEGDGVPFKGKLIGMEDVPVDRDEKACLDSLFKLKAVATARKEHKQKLQLNLTMAGIKVYDDTTKVIIASHEVERISFVVMDPRDQRAFGYIYNTSDDRHQFWAIKTERTAATTVYALKELFEIAFEQFTNAEKENQTTSAPVSPTDVTVSVQQTPSHPTPVPTPQPSLQPPPPPVPQRTEPPASSLLGDIWGDSPAVTLPQPPIQTIQQPSIQTVQQPPVQTIQKQSIPELDLWGNNEPAVPVQQPAPRVEDPLGDMFGLLGSPSSPPPPPPARPTPQQPTSTTGTNDFLSMFTPAQPTPNVNTNMFAQPVQQTPFIPQQQQQTPFIPQQQQQTPFIAQQQQQNFMNPTPIMPVSPPAVTNSTSGFDLLGDFS</sequence>
<evidence type="ECO:0000313" key="4">
    <source>
        <dbReference type="EMBL" id="CAF3630721.1"/>
    </source>
</evidence>
<dbReference type="Proteomes" id="UP000663844">
    <property type="component" value="Unassembled WGS sequence"/>
</dbReference>
<organism evidence="3 5">
    <name type="scientific">Adineta steineri</name>
    <dbReference type="NCBI Taxonomy" id="433720"/>
    <lineage>
        <taxon>Eukaryota</taxon>
        <taxon>Metazoa</taxon>
        <taxon>Spiralia</taxon>
        <taxon>Gnathifera</taxon>
        <taxon>Rotifera</taxon>
        <taxon>Eurotatoria</taxon>
        <taxon>Bdelloidea</taxon>
        <taxon>Adinetida</taxon>
        <taxon>Adinetidae</taxon>
        <taxon>Adineta</taxon>
    </lineage>
</organism>
<feature type="domain" description="PID" evidence="2">
    <location>
        <begin position="20"/>
        <end position="150"/>
    </location>
</feature>
<dbReference type="InterPro" id="IPR011993">
    <property type="entry name" value="PH-like_dom_sf"/>
</dbReference>
<dbReference type="PANTHER" id="PTHR47695:SF3">
    <property type="entry name" value="PID DOMAIN-CONTAINING PROTEIN"/>
    <property type="match status" value="1"/>
</dbReference>
<dbReference type="InterPro" id="IPR006020">
    <property type="entry name" value="PTB/PI_dom"/>
</dbReference>
<feature type="compositionally biased region" description="Low complexity" evidence="1">
    <location>
        <begin position="1"/>
        <end position="13"/>
    </location>
</feature>
<comment type="caution">
    <text evidence="3">The sequence shown here is derived from an EMBL/GenBank/DDBJ whole genome shotgun (WGS) entry which is preliminary data.</text>
</comment>
<dbReference type="Gene3D" id="2.30.29.30">
    <property type="entry name" value="Pleckstrin-homology domain (PH domain)/Phosphotyrosine-binding domain (PTB)"/>
    <property type="match status" value="1"/>
</dbReference>
<feature type="region of interest" description="Disordered" evidence="1">
    <location>
        <begin position="1"/>
        <end position="20"/>
    </location>
</feature>
<evidence type="ECO:0000259" key="2">
    <source>
        <dbReference type="PROSITE" id="PS01179"/>
    </source>
</evidence>
<name>A0A815AM35_9BILA</name>
<feature type="compositionally biased region" description="Pro residues" evidence="1">
    <location>
        <begin position="175"/>
        <end position="194"/>
    </location>
</feature>
<evidence type="ECO:0000313" key="3">
    <source>
        <dbReference type="EMBL" id="CAF1259768.1"/>
    </source>
</evidence>
<reference evidence="3" key="1">
    <citation type="submission" date="2021-02" db="EMBL/GenBank/DDBJ databases">
        <authorList>
            <person name="Nowell W R."/>
        </authorList>
    </citation>
    <scope>NUCLEOTIDE SEQUENCE</scope>
</reference>
<proteinExistence type="predicted"/>
<accession>A0A815AM35</accession>
<dbReference type="GO" id="GO:0005737">
    <property type="term" value="C:cytoplasm"/>
    <property type="evidence" value="ECO:0007669"/>
    <property type="project" value="TreeGrafter"/>
</dbReference>
<dbReference type="Pfam" id="PF00640">
    <property type="entry name" value="PID"/>
    <property type="match status" value="1"/>
</dbReference>
<feature type="region of interest" description="Disordered" evidence="1">
    <location>
        <begin position="364"/>
        <end position="391"/>
    </location>
</feature>
<protein>
    <recommendedName>
        <fullName evidence="2">PID domain-containing protein</fullName>
    </recommendedName>
</protein>
<feature type="region of interest" description="Disordered" evidence="1">
    <location>
        <begin position="150"/>
        <end position="220"/>
    </location>
</feature>